<dbReference type="GO" id="GO:0020037">
    <property type="term" value="F:heme binding"/>
    <property type="evidence" value="ECO:0007669"/>
    <property type="project" value="InterPro"/>
</dbReference>
<comment type="pathway">
    <text evidence="2">Secondary metabolite biosynthesis.</text>
</comment>
<dbReference type="PRINTS" id="PR00465">
    <property type="entry name" value="EP450IV"/>
</dbReference>
<feature type="binding site" description="axial binding residue" evidence="9">
    <location>
        <position position="422"/>
    </location>
    <ligand>
        <name>heme</name>
        <dbReference type="ChEBI" id="CHEBI:30413"/>
    </ligand>
    <ligandPart>
        <name>Fe</name>
        <dbReference type="ChEBI" id="CHEBI:18248"/>
    </ligandPart>
</feature>
<keyword evidence="5 9" id="KW-0479">Metal-binding</keyword>
<keyword evidence="12" id="KW-1185">Reference proteome</keyword>
<organism evidence="11 12">
    <name type="scientific">Wolfiporia cocos (strain MD-104)</name>
    <name type="common">Brown rot fungus</name>
    <dbReference type="NCBI Taxonomy" id="742152"/>
    <lineage>
        <taxon>Eukaryota</taxon>
        <taxon>Fungi</taxon>
        <taxon>Dikarya</taxon>
        <taxon>Basidiomycota</taxon>
        <taxon>Agaricomycotina</taxon>
        <taxon>Agaricomycetes</taxon>
        <taxon>Polyporales</taxon>
        <taxon>Phaeolaceae</taxon>
        <taxon>Wolfiporia</taxon>
    </lineage>
</organism>
<dbReference type="Pfam" id="PF00067">
    <property type="entry name" value="p450"/>
    <property type="match status" value="1"/>
</dbReference>
<name>A0A2H3JAE5_WOLCO</name>
<dbReference type="AlphaFoldDB" id="A0A2H3JAE5"/>
<dbReference type="InterPro" id="IPR036396">
    <property type="entry name" value="Cyt_P450_sf"/>
</dbReference>
<gene>
    <name evidence="11" type="ORF">WOLCODRAFT_140041</name>
</gene>
<dbReference type="CDD" id="cd11069">
    <property type="entry name" value="CYP_FUM15-like"/>
    <property type="match status" value="1"/>
</dbReference>
<dbReference type="PANTHER" id="PTHR24305">
    <property type="entry name" value="CYTOCHROME P450"/>
    <property type="match status" value="1"/>
</dbReference>
<accession>A0A2H3JAE5</accession>
<evidence type="ECO:0000256" key="2">
    <source>
        <dbReference type="ARBA" id="ARBA00005179"/>
    </source>
</evidence>
<dbReference type="InterPro" id="IPR002403">
    <property type="entry name" value="Cyt_P450_E_grp-IV"/>
</dbReference>
<dbReference type="OrthoDB" id="1470350at2759"/>
<sequence>MNEFGWAWRLREFFGKDNLWFVDPKAIQHIFNKSGYNYARTTDAKYITMQLTGESILCAEGHQHSRMRKIMEPAFSTAQLRSFTALFRDSARKLSKKWREQLDAALNSDADKIINVGSWFSRATLDVIGEAALEYDCGALDDGESELVRVYKNMLRDSAMYPSRIMLVFRSTWQYLPDFLLRLIISYLPTKKYRRLHRSLCTINALSRRLINEKLQALMDSNDHRRKDIMSLLVKANNSENPKTRLEDEEMIAQVATFLLAGHETSAKALTWLLWELAKNPIYQHRLREEITAVRTDICARGDSDFTDADLNSMLYLNATIKEGLRLHPPVYRLVRVAQSDDVIPLSRPVMTSSGRSISEIHVQKGQNVGVSVWGYQRLPEIWGDDANQFNPDRFLQLDKESQINLGTYANLMTFGGGKRACLGWRFAVFETQAFLVELIENFEFAIPADKPEIQRVPAGIMIPMIRGKLDHGTQMPLHITPTMGN</sequence>
<reference evidence="11 12" key="1">
    <citation type="journal article" date="2012" name="Science">
        <title>The Paleozoic origin of enzymatic lignin decomposition reconstructed from 31 fungal genomes.</title>
        <authorList>
            <person name="Floudas D."/>
            <person name="Binder M."/>
            <person name="Riley R."/>
            <person name="Barry K."/>
            <person name="Blanchette R.A."/>
            <person name="Henrissat B."/>
            <person name="Martinez A.T."/>
            <person name="Otillar R."/>
            <person name="Spatafora J.W."/>
            <person name="Yadav J.S."/>
            <person name="Aerts A."/>
            <person name="Benoit I."/>
            <person name="Boyd A."/>
            <person name="Carlson A."/>
            <person name="Copeland A."/>
            <person name="Coutinho P.M."/>
            <person name="de Vries R.P."/>
            <person name="Ferreira P."/>
            <person name="Findley K."/>
            <person name="Foster B."/>
            <person name="Gaskell J."/>
            <person name="Glotzer D."/>
            <person name="Gorecki P."/>
            <person name="Heitman J."/>
            <person name="Hesse C."/>
            <person name="Hori C."/>
            <person name="Igarashi K."/>
            <person name="Jurgens J.A."/>
            <person name="Kallen N."/>
            <person name="Kersten P."/>
            <person name="Kohler A."/>
            <person name="Kuees U."/>
            <person name="Kumar T.K.A."/>
            <person name="Kuo A."/>
            <person name="LaButti K."/>
            <person name="Larrondo L.F."/>
            <person name="Lindquist E."/>
            <person name="Ling A."/>
            <person name="Lombard V."/>
            <person name="Lucas S."/>
            <person name="Lundell T."/>
            <person name="Martin R."/>
            <person name="McLaughlin D.J."/>
            <person name="Morgenstern I."/>
            <person name="Morin E."/>
            <person name="Murat C."/>
            <person name="Nagy L.G."/>
            <person name="Nolan M."/>
            <person name="Ohm R.A."/>
            <person name="Patyshakuliyeva A."/>
            <person name="Rokas A."/>
            <person name="Ruiz-Duenas F.J."/>
            <person name="Sabat G."/>
            <person name="Salamov A."/>
            <person name="Samejima M."/>
            <person name="Schmutz J."/>
            <person name="Slot J.C."/>
            <person name="St John F."/>
            <person name="Stenlid J."/>
            <person name="Sun H."/>
            <person name="Sun S."/>
            <person name="Syed K."/>
            <person name="Tsang A."/>
            <person name="Wiebenga A."/>
            <person name="Young D."/>
            <person name="Pisabarro A."/>
            <person name="Eastwood D.C."/>
            <person name="Martin F."/>
            <person name="Cullen D."/>
            <person name="Grigoriev I.V."/>
            <person name="Hibbett D.S."/>
        </authorList>
    </citation>
    <scope>NUCLEOTIDE SEQUENCE [LARGE SCALE GENOMIC DNA]</scope>
    <source>
        <strain evidence="11 12">MD-104</strain>
    </source>
</reference>
<evidence type="ECO:0000313" key="12">
    <source>
        <dbReference type="Proteomes" id="UP000218811"/>
    </source>
</evidence>
<keyword evidence="6 10" id="KW-0560">Oxidoreductase</keyword>
<comment type="cofactor">
    <cofactor evidence="1 9">
        <name>heme</name>
        <dbReference type="ChEBI" id="CHEBI:30413"/>
    </cofactor>
</comment>
<dbReference type="PANTHER" id="PTHR24305:SF166">
    <property type="entry name" value="CYTOCHROME P450 12A4, MITOCHONDRIAL-RELATED"/>
    <property type="match status" value="1"/>
</dbReference>
<evidence type="ECO:0000256" key="4">
    <source>
        <dbReference type="ARBA" id="ARBA00022617"/>
    </source>
</evidence>
<keyword evidence="7 9" id="KW-0408">Iron</keyword>
<dbReference type="PRINTS" id="PR00385">
    <property type="entry name" value="P450"/>
</dbReference>
<dbReference type="STRING" id="742152.A0A2H3JAE5"/>
<evidence type="ECO:0000256" key="10">
    <source>
        <dbReference type="RuleBase" id="RU000461"/>
    </source>
</evidence>
<evidence type="ECO:0000313" key="11">
    <source>
        <dbReference type="EMBL" id="PCH35719.1"/>
    </source>
</evidence>
<keyword evidence="8 10" id="KW-0503">Monooxygenase</keyword>
<dbReference type="GO" id="GO:0004497">
    <property type="term" value="F:monooxygenase activity"/>
    <property type="evidence" value="ECO:0007669"/>
    <property type="project" value="UniProtKB-KW"/>
</dbReference>
<dbReference type="EMBL" id="KB467854">
    <property type="protein sequence ID" value="PCH35719.1"/>
    <property type="molecule type" value="Genomic_DNA"/>
</dbReference>
<evidence type="ECO:0000256" key="7">
    <source>
        <dbReference type="ARBA" id="ARBA00023004"/>
    </source>
</evidence>
<dbReference type="Proteomes" id="UP000218811">
    <property type="component" value="Unassembled WGS sequence"/>
</dbReference>
<evidence type="ECO:0000256" key="1">
    <source>
        <dbReference type="ARBA" id="ARBA00001971"/>
    </source>
</evidence>
<dbReference type="InterPro" id="IPR001128">
    <property type="entry name" value="Cyt_P450"/>
</dbReference>
<evidence type="ECO:0000256" key="3">
    <source>
        <dbReference type="ARBA" id="ARBA00010617"/>
    </source>
</evidence>
<dbReference type="GO" id="GO:0005506">
    <property type="term" value="F:iron ion binding"/>
    <property type="evidence" value="ECO:0007669"/>
    <property type="project" value="InterPro"/>
</dbReference>
<dbReference type="InterPro" id="IPR050121">
    <property type="entry name" value="Cytochrome_P450_monoxygenase"/>
</dbReference>
<keyword evidence="4 9" id="KW-0349">Heme</keyword>
<proteinExistence type="inferred from homology"/>
<protein>
    <submittedName>
        <fullName evidence="11">Cytochrome P450</fullName>
    </submittedName>
</protein>
<dbReference type="PROSITE" id="PS00086">
    <property type="entry name" value="CYTOCHROME_P450"/>
    <property type="match status" value="1"/>
</dbReference>
<comment type="similarity">
    <text evidence="3 10">Belongs to the cytochrome P450 family.</text>
</comment>
<dbReference type="OMA" id="IKQCARI"/>
<evidence type="ECO:0000256" key="6">
    <source>
        <dbReference type="ARBA" id="ARBA00023002"/>
    </source>
</evidence>
<evidence type="ECO:0000256" key="9">
    <source>
        <dbReference type="PIRSR" id="PIRSR602403-1"/>
    </source>
</evidence>
<evidence type="ECO:0000256" key="8">
    <source>
        <dbReference type="ARBA" id="ARBA00023033"/>
    </source>
</evidence>
<dbReference type="InterPro" id="IPR017972">
    <property type="entry name" value="Cyt_P450_CS"/>
</dbReference>
<dbReference type="GO" id="GO:0016705">
    <property type="term" value="F:oxidoreductase activity, acting on paired donors, with incorporation or reduction of molecular oxygen"/>
    <property type="evidence" value="ECO:0007669"/>
    <property type="project" value="InterPro"/>
</dbReference>
<dbReference type="Gene3D" id="1.10.630.10">
    <property type="entry name" value="Cytochrome P450"/>
    <property type="match status" value="1"/>
</dbReference>
<evidence type="ECO:0000256" key="5">
    <source>
        <dbReference type="ARBA" id="ARBA00022723"/>
    </source>
</evidence>
<dbReference type="SUPFAM" id="SSF48264">
    <property type="entry name" value="Cytochrome P450"/>
    <property type="match status" value="1"/>
</dbReference>